<dbReference type="EMBL" id="JANEYG010000057">
    <property type="protein sequence ID" value="KAJ8915127.1"/>
    <property type="molecule type" value="Genomic_DNA"/>
</dbReference>
<dbReference type="Proteomes" id="UP001159042">
    <property type="component" value="Unassembled WGS sequence"/>
</dbReference>
<dbReference type="InterPro" id="IPR003613">
    <property type="entry name" value="Ubox_domain"/>
</dbReference>
<dbReference type="Pfam" id="PF11789">
    <property type="entry name" value="zf-Nse"/>
    <property type="match status" value="1"/>
</dbReference>
<evidence type="ECO:0000256" key="9">
    <source>
        <dbReference type="ARBA" id="ARBA00022833"/>
    </source>
</evidence>
<evidence type="ECO:0000313" key="16">
    <source>
        <dbReference type="Proteomes" id="UP001159042"/>
    </source>
</evidence>
<keyword evidence="16" id="KW-1185">Reference proteome</keyword>
<evidence type="ECO:0000313" key="15">
    <source>
        <dbReference type="EMBL" id="KAJ8915127.1"/>
    </source>
</evidence>
<evidence type="ECO:0000256" key="12">
    <source>
        <dbReference type="ARBA" id="ARBA00032533"/>
    </source>
</evidence>
<evidence type="ECO:0000256" key="1">
    <source>
        <dbReference type="ARBA" id="ARBA00004123"/>
    </source>
</evidence>
<comment type="caution">
    <text evidence="15">The sequence shown here is derived from an EMBL/GenBank/DDBJ whole genome shotgun (WGS) entry which is preliminary data.</text>
</comment>
<keyword evidence="7 13" id="KW-0863">Zinc-finger</keyword>
<dbReference type="GO" id="GO:0004842">
    <property type="term" value="F:ubiquitin-protein transferase activity"/>
    <property type="evidence" value="ECO:0007669"/>
    <property type="project" value="InterPro"/>
</dbReference>
<dbReference type="Gene3D" id="3.30.40.10">
    <property type="entry name" value="Zinc/RING finger domain, C3HC4 (zinc finger)"/>
    <property type="match status" value="1"/>
</dbReference>
<dbReference type="GO" id="GO:0016925">
    <property type="term" value="P:protein sumoylation"/>
    <property type="evidence" value="ECO:0007669"/>
    <property type="project" value="TreeGrafter"/>
</dbReference>
<dbReference type="GO" id="GO:0016567">
    <property type="term" value="P:protein ubiquitination"/>
    <property type="evidence" value="ECO:0007669"/>
    <property type="project" value="InterPro"/>
</dbReference>
<comment type="subcellular location">
    <subcellularLocation>
        <location evidence="1">Nucleus</location>
    </subcellularLocation>
</comment>
<evidence type="ECO:0000256" key="10">
    <source>
        <dbReference type="ARBA" id="ARBA00023242"/>
    </source>
</evidence>
<evidence type="ECO:0000256" key="4">
    <source>
        <dbReference type="ARBA" id="ARBA00020923"/>
    </source>
</evidence>
<evidence type="ECO:0000256" key="3">
    <source>
        <dbReference type="ARBA" id="ARBA00008212"/>
    </source>
</evidence>
<evidence type="ECO:0000256" key="2">
    <source>
        <dbReference type="ARBA" id="ARBA00004718"/>
    </source>
</evidence>
<protein>
    <recommendedName>
        <fullName evidence="4">E3 SUMO-protein ligase NSE2</fullName>
    </recommendedName>
    <alternativeName>
        <fullName evidence="11">E3 SUMO-protein transferase NSE2</fullName>
    </alternativeName>
    <alternativeName>
        <fullName evidence="12">Non-structural maintenance of chromosomes element 2 homolog</fullName>
    </alternativeName>
</protein>
<evidence type="ECO:0000256" key="5">
    <source>
        <dbReference type="ARBA" id="ARBA00022679"/>
    </source>
</evidence>
<evidence type="ECO:0000256" key="8">
    <source>
        <dbReference type="ARBA" id="ARBA00022786"/>
    </source>
</evidence>
<keyword evidence="10" id="KW-0539">Nucleus</keyword>
<dbReference type="PROSITE" id="PS51044">
    <property type="entry name" value="ZF_SP_RING"/>
    <property type="match status" value="1"/>
</dbReference>
<evidence type="ECO:0000256" key="7">
    <source>
        <dbReference type="ARBA" id="ARBA00022771"/>
    </source>
</evidence>
<name>A0AAV8VMD0_9CUCU</name>
<dbReference type="InterPro" id="IPR004181">
    <property type="entry name" value="Znf_MIZ"/>
</dbReference>
<proteinExistence type="inferred from homology"/>
<dbReference type="InterPro" id="IPR026846">
    <property type="entry name" value="Nse2(Mms21)"/>
</dbReference>
<comment type="similarity">
    <text evidence="3">Belongs to the NSE2 family.</text>
</comment>
<accession>A0AAV8VMD0</accession>
<dbReference type="SUPFAM" id="SSF57850">
    <property type="entry name" value="RING/U-box"/>
    <property type="match status" value="1"/>
</dbReference>
<gene>
    <name evidence="15" type="ORF">NQ315_000379</name>
</gene>
<dbReference type="PANTHER" id="PTHR21330">
    <property type="entry name" value="E3 SUMO-PROTEIN LIGASE NSE2"/>
    <property type="match status" value="1"/>
</dbReference>
<feature type="domain" description="SP-RING-type" evidence="14">
    <location>
        <begin position="129"/>
        <end position="214"/>
    </location>
</feature>
<keyword evidence="9" id="KW-0862">Zinc</keyword>
<dbReference type="PANTHER" id="PTHR21330:SF1">
    <property type="entry name" value="E3 SUMO-PROTEIN LIGASE NSE2"/>
    <property type="match status" value="1"/>
</dbReference>
<dbReference type="GO" id="GO:0000724">
    <property type="term" value="P:double-strand break repair via homologous recombination"/>
    <property type="evidence" value="ECO:0007669"/>
    <property type="project" value="InterPro"/>
</dbReference>
<dbReference type="GO" id="GO:0061665">
    <property type="term" value="F:SUMO ligase activity"/>
    <property type="evidence" value="ECO:0007669"/>
    <property type="project" value="TreeGrafter"/>
</dbReference>
<organism evidence="15 16">
    <name type="scientific">Exocentrus adspersus</name>
    <dbReference type="NCBI Taxonomy" id="1586481"/>
    <lineage>
        <taxon>Eukaryota</taxon>
        <taxon>Metazoa</taxon>
        <taxon>Ecdysozoa</taxon>
        <taxon>Arthropoda</taxon>
        <taxon>Hexapoda</taxon>
        <taxon>Insecta</taxon>
        <taxon>Pterygota</taxon>
        <taxon>Neoptera</taxon>
        <taxon>Endopterygota</taxon>
        <taxon>Coleoptera</taxon>
        <taxon>Polyphaga</taxon>
        <taxon>Cucujiformia</taxon>
        <taxon>Chrysomeloidea</taxon>
        <taxon>Cerambycidae</taxon>
        <taxon>Lamiinae</taxon>
        <taxon>Acanthocinini</taxon>
        <taxon>Exocentrus</taxon>
    </lineage>
</organism>
<keyword evidence="8" id="KW-0833">Ubl conjugation pathway</keyword>
<comment type="pathway">
    <text evidence="2">Protein modification; protein sumoylation.</text>
</comment>
<dbReference type="InterPro" id="IPR013083">
    <property type="entry name" value="Znf_RING/FYVE/PHD"/>
</dbReference>
<evidence type="ECO:0000256" key="13">
    <source>
        <dbReference type="PROSITE-ProRule" id="PRU00452"/>
    </source>
</evidence>
<dbReference type="CDD" id="cd16651">
    <property type="entry name" value="SPL-RING_NSE2"/>
    <property type="match status" value="1"/>
</dbReference>
<reference evidence="15 16" key="1">
    <citation type="journal article" date="2023" name="Insect Mol. Biol.">
        <title>Genome sequencing provides insights into the evolution of gene families encoding plant cell wall-degrading enzymes in longhorned beetles.</title>
        <authorList>
            <person name="Shin N.R."/>
            <person name="Okamura Y."/>
            <person name="Kirsch R."/>
            <person name="Pauchet Y."/>
        </authorList>
    </citation>
    <scope>NUCLEOTIDE SEQUENCE [LARGE SCALE GENOMIC DNA]</scope>
    <source>
        <strain evidence="15">EAD_L_NR</strain>
    </source>
</reference>
<evidence type="ECO:0000259" key="14">
    <source>
        <dbReference type="PROSITE" id="PS51044"/>
    </source>
</evidence>
<sequence length="227" mass="26709">MTLQERREQYLERCIESLKSWKDLIAEHLDDDDSTPELLKLKETTKGYCDLDHDYKKSLRALEQVEELLDKTEGRSGDEVEQLYKEKLKEDSTTVEYTDSDIWQNVFEGITDVMEVKQKKKKLRDNQFDELEDSMFCSNVFTPPVDPISKAVIREPVRSKKCKHVYERSMIIDYIKQQKRKAKCPYIGCSNRLLQVTDLVDDSNLQSQITQYLEAQDSEDEDTEEDD</sequence>
<dbReference type="GO" id="GO:0008270">
    <property type="term" value="F:zinc ion binding"/>
    <property type="evidence" value="ECO:0007669"/>
    <property type="project" value="UniProtKB-KW"/>
</dbReference>
<dbReference type="GO" id="GO:0005634">
    <property type="term" value="C:nucleus"/>
    <property type="evidence" value="ECO:0007669"/>
    <property type="project" value="UniProtKB-SubCell"/>
</dbReference>
<keyword evidence="5" id="KW-0808">Transferase</keyword>
<dbReference type="SMART" id="SM00504">
    <property type="entry name" value="Ubox"/>
    <property type="match status" value="1"/>
</dbReference>
<keyword evidence="6" id="KW-0479">Metal-binding</keyword>
<dbReference type="GO" id="GO:0030915">
    <property type="term" value="C:Smc5-Smc6 complex"/>
    <property type="evidence" value="ECO:0007669"/>
    <property type="project" value="InterPro"/>
</dbReference>
<evidence type="ECO:0000256" key="6">
    <source>
        <dbReference type="ARBA" id="ARBA00022723"/>
    </source>
</evidence>
<dbReference type="AlphaFoldDB" id="A0AAV8VMD0"/>
<evidence type="ECO:0000256" key="11">
    <source>
        <dbReference type="ARBA" id="ARBA00031731"/>
    </source>
</evidence>